<dbReference type="AlphaFoldDB" id="A0A7C9CVV3"/>
<sequence length="153" mass="17463">MAAMRYCNPILHSFDLHLIRNPSLFLSVCLHLLLAFSLRYFLADPTEQISIFGFSAKTPEIKAANPRFPILSFPLPFKISCFSPPKKGKENMLAPKEQRLPQLANVISSSDFVHDMRESQTTIWPVKNLWVYSREDEPIVLSTTLSFIQSIAH</sequence>
<evidence type="ECO:0000313" key="1">
    <source>
        <dbReference type="EMBL" id="MBA4623768.1"/>
    </source>
</evidence>
<reference evidence="1" key="1">
    <citation type="journal article" date="2013" name="J. Plant Res.">
        <title>Effect of fungi and light on seed germination of three Opuntia species from semiarid lands of central Mexico.</title>
        <authorList>
            <person name="Delgado-Sanchez P."/>
            <person name="Jimenez-Bremont J.F."/>
            <person name="Guerrero-Gonzalez Mde L."/>
            <person name="Flores J."/>
        </authorList>
    </citation>
    <scope>NUCLEOTIDE SEQUENCE</scope>
    <source>
        <tissue evidence="1">Cladode</tissue>
    </source>
</reference>
<accession>A0A7C9CVV3</accession>
<reference evidence="1" key="2">
    <citation type="submission" date="2020-07" db="EMBL/GenBank/DDBJ databases">
        <authorList>
            <person name="Vera ALvarez R."/>
            <person name="Arias-Moreno D.M."/>
            <person name="Jimenez-Jacinto V."/>
            <person name="Jimenez-Bremont J.F."/>
            <person name="Swaminathan K."/>
            <person name="Moose S.P."/>
            <person name="Guerrero-Gonzalez M.L."/>
            <person name="Marino-Ramirez L."/>
            <person name="Landsman D."/>
            <person name="Rodriguez-Kessler M."/>
            <person name="Delgado-Sanchez P."/>
        </authorList>
    </citation>
    <scope>NUCLEOTIDE SEQUENCE</scope>
    <source>
        <tissue evidence="1">Cladode</tissue>
    </source>
</reference>
<proteinExistence type="predicted"/>
<dbReference type="EMBL" id="GISG01044740">
    <property type="protein sequence ID" value="MBA4623768.1"/>
    <property type="molecule type" value="Transcribed_RNA"/>
</dbReference>
<organism evidence="1">
    <name type="scientific">Opuntia streptacantha</name>
    <name type="common">Prickly pear cactus</name>
    <name type="synonym">Opuntia cardona</name>
    <dbReference type="NCBI Taxonomy" id="393608"/>
    <lineage>
        <taxon>Eukaryota</taxon>
        <taxon>Viridiplantae</taxon>
        <taxon>Streptophyta</taxon>
        <taxon>Embryophyta</taxon>
        <taxon>Tracheophyta</taxon>
        <taxon>Spermatophyta</taxon>
        <taxon>Magnoliopsida</taxon>
        <taxon>eudicotyledons</taxon>
        <taxon>Gunneridae</taxon>
        <taxon>Pentapetalae</taxon>
        <taxon>Caryophyllales</taxon>
        <taxon>Cactineae</taxon>
        <taxon>Cactaceae</taxon>
        <taxon>Opuntioideae</taxon>
        <taxon>Opuntia</taxon>
    </lineage>
</organism>
<protein>
    <submittedName>
        <fullName evidence="1">Uncharacterized protein</fullName>
    </submittedName>
</protein>
<name>A0A7C9CVV3_OPUST</name>